<reference evidence="7 8" key="1">
    <citation type="submission" date="2019-08" db="EMBL/GenBank/DDBJ databases">
        <title>In-depth cultivation of the pig gut microbiome towards novel bacterial diversity and tailored functional studies.</title>
        <authorList>
            <person name="Wylensek D."/>
            <person name="Hitch T.C.A."/>
            <person name="Clavel T."/>
        </authorList>
    </citation>
    <scope>NUCLEOTIDE SEQUENCE [LARGE SCALE GENOMIC DNA]</scope>
    <source>
        <strain evidence="7 8">CA-Schmier-601-WT-3</strain>
    </source>
</reference>
<dbReference type="Proteomes" id="UP000442619">
    <property type="component" value="Unassembled WGS sequence"/>
</dbReference>
<dbReference type="PANTHER" id="PTHR34138">
    <property type="entry name" value="CELL SHAPE-DETERMINING PROTEIN MREC"/>
    <property type="match status" value="1"/>
</dbReference>
<dbReference type="PIRSF" id="PIRSF038471">
    <property type="entry name" value="MreC"/>
    <property type="match status" value="1"/>
</dbReference>
<dbReference type="AlphaFoldDB" id="A0A844FQZ2"/>
<dbReference type="PANTHER" id="PTHR34138:SF1">
    <property type="entry name" value="CELL SHAPE-DETERMINING PROTEIN MREC"/>
    <property type="match status" value="1"/>
</dbReference>
<dbReference type="NCBIfam" id="TIGR00219">
    <property type="entry name" value="mreC"/>
    <property type="match status" value="1"/>
</dbReference>
<dbReference type="Gene3D" id="2.40.10.340">
    <property type="entry name" value="Rod shape-determining protein MreC, domain 1"/>
    <property type="match status" value="1"/>
</dbReference>
<dbReference type="InterPro" id="IPR042177">
    <property type="entry name" value="Cell/Rod_1"/>
</dbReference>
<evidence type="ECO:0000256" key="4">
    <source>
        <dbReference type="ARBA" id="ARBA00032089"/>
    </source>
</evidence>
<feature type="domain" description="Rod shape-determining protein MreC beta-barrel core" evidence="6">
    <location>
        <begin position="123"/>
        <end position="277"/>
    </location>
</feature>
<keyword evidence="3 5" id="KW-0133">Cell shape</keyword>
<dbReference type="InterPro" id="IPR007221">
    <property type="entry name" value="MreC"/>
</dbReference>
<organism evidence="7 8">
    <name type="scientific">Sharpea porci</name>
    <dbReference type="NCBI Taxonomy" id="2652286"/>
    <lineage>
        <taxon>Bacteria</taxon>
        <taxon>Bacillati</taxon>
        <taxon>Bacillota</taxon>
        <taxon>Erysipelotrichia</taxon>
        <taxon>Erysipelotrichales</taxon>
        <taxon>Coprobacillaceae</taxon>
        <taxon>Sharpea</taxon>
    </lineage>
</organism>
<comment type="function">
    <text evidence="5">Involved in formation and maintenance of cell shape.</text>
</comment>
<evidence type="ECO:0000256" key="2">
    <source>
        <dbReference type="ARBA" id="ARBA00013855"/>
    </source>
</evidence>
<dbReference type="Gene3D" id="2.40.10.350">
    <property type="entry name" value="Rod shape-determining protein MreC, domain 2"/>
    <property type="match status" value="1"/>
</dbReference>
<protein>
    <recommendedName>
        <fullName evidence="2 5">Cell shape-determining protein MreC</fullName>
    </recommendedName>
    <alternativeName>
        <fullName evidence="4 5">Cell shape protein MreC</fullName>
    </alternativeName>
</protein>
<dbReference type="EMBL" id="VUNM01000002">
    <property type="protein sequence ID" value="MST88381.1"/>
    <property type="molecule type" value="Genomic_DNA"/>
</dbReference>
<keyword evidence="8" id="KW-1185">Reference proteome</keyword>
<dbReference type="InterPro" id="IPR055342">
    <property type="entry name" value="MreC_beta-barrel_core"/>
</dbReference>
<comment type="similarity">
    <text evidence="1 5">Belongs to the MreC family.</text>
</comment>
<comment type="caution">
    <text evidence="7">The sequence shown here is derived from an EMBL/GenBank/DDBJ whole genome shotgun (WGS) entry which is preliminary data.</text>
</comment>
<dbReference type="GO" id="GO:0005886">
    <property type="term" value="C:plasma membrane"/>
    <property type="evidence" value="ECO:0007669"/>
    <property type="project" value="TreeGrafter"/>
</dbReference>
<proteinExistence type="inferred from homology"/>
<dbReference type="Pfam" id="PF04085">
    <property type="entry name" value="MreC"/>
    <property type="match status" value="1"/>
</dbReference>
<accession>A0A844FQZ2</accession>
<dbReference type="InterPro" id="IPR042175">
    <property type="entry name" value="Cell/Rod_MreC_2"/>
</dbReference>
<evidence type="ECO:0000313" key="7">
    <source>
        <dbReference type="EMBL" id="MST88381.1"/>
    </source>
</evidence>
<evidence type="ECO:0000256" key="1">
    <source>
        <dbReference type="ARBA" id="ARBA00009369"/>
    </source>
</evidence>
<evidence type="ECO:0000256" key="3">
    <source>
        <dbReference type="ARBA" id="ARBA00022960"/>
    </source>
</evidence>
<dbReference type="GO" id="GO:0008360">
    <property type="term" value="P:regulation of cell shape"/>
    <property type="evidence" value="ECO:0007669"/>
    <property type="project" value="UniProtKB-KW"/>
</dbReference>
<sequence length="281" mass="30508">MYNNDKKKRSRKMIAVTIILVVVSVFSLLANADIPGAYIVKDSMANIEYYIIKAPISYVRSVFQEYVDLKVVYRENKRLKKSLDGYAGELAMNNVLTNELEEMKKLTGIKNLSTDYELKYTNIIERDANNWSNEVTINIGSNSDVTNGMAVITSKGMIGTVTKVTPVSSTVTLLTDENAKSQLPVMITDGSATYYGLLNSYNIKSKTFNVSILSTVDKIAKGASVTTSGLGGKGKSPKGLLVGTVTSFSSGDNATGKTVTVKPAANFDDLNYVAVVKRTDS</sequence>
<gene>
    <name evidence="7" type="primary">mreC</name>
    <name evidence="7" type="ORF">FYJ79_02095</name>
</gene>
<evidence type="ECO:0000313" key="8">
    <source>
        <dbReference type="Proteomes" id="UP000442619"/>
    </source>
</evidence>
<evidence type="ECO:0000256" key="5">
    <source>
        <dbReference type="PIRNR" id="PIRNR038471"/>
    </source>
</evidence>
<name>A0A844FQZ2_9FIRM</name>
<evidence type="ECO:0000259" key="6">
    <source>
        <dbReference type="Pfam" id="PF04085"/>
    </source>
</evidence>
<dbReference type="RefSeq" id="WP_154514319.1">
    <property type="nucleotide sequence ID" value="NZ_VUNM01000002.1"/>
</dbReference>